<feature type="region of interest" description="Disordered" evidence="1">
    <location>
        <begin position="1"/>
        <end position="26"/>
    </location>
</feature>
<evidence type="ECO:0000256" key="1">
    <source>
        <dbReference type="SAM" id="MobiDB-lite"/>
    </source>
</evidence>
<gene>
    <name evidence="2" type="ORF">LTRI10_LOCUS43607</name>
</gene>
<reference evidence="2 3" key="1">
    <citation type="submission" date="2024-04" db="EMBL/GenBank/DDBJ databases">
        <authorList>
            <person name="Fracassetti M."/>
        </authorList>
    </citation>
    <scope>NUCLEOTIDE SEQUENCE [LARGE SCALE GENOMIC DNA]</scope>
</reference>
<dbReference type="EMBL" id="OZ034820">
    <property type="protein sequence ID" value="CAL1403697.1"/>
    <property type="molecule type" value="Genomic_DNA"/>
</dbReference>
<organism evidence="2 3">
    <name type="scientific">Linum trigynum</name>
    <dbReference type="NCBI Taxonomy" id="586398"/>
    <lineage>
        <taxon>Eukaryota</taxon>
        <taxon>Viridiplantae</taxon>
        <taxon>Streptophyta</taxon>
        <taxon>Embryophyta</taxon>
        <taxon>Tracheophyta</taxon>
        <taxon>Spermatophyta</taxon>
        <taxon>Magnoliopsida</taxon>
        <taxon>eudicotyledons</taxon>
        <taxon>Gunneridae</taxon>
        <taxon>Pentapetalae</taxon>
        <taxon>rosids</taxon>
        <taxon>fabids</taxon>
        <taxon>Malpighiales</taxon>
        <taxon>Linaceae</taxon>
        <taxon>Linum</taxon>
    </lineage>
</organism>
<evidence type="ECO:0000313" key="2">
    <source>
        <dbReference type="EMBL" id="CAL1403697.1"/>
    </source>
</evidence>
<sequence>MDFSTIFSLNSPTRSTQQPPPSAETPALTTLLHPLPLSTAISVINVILHPCGGYESWVGETDILPAKQGQGRWRREEIGAKPTLEN</sequence>
<keyword evidence="3" id="KW-1185">Reference proteome</keyword>
<evidence type="ECO:0000313" key="3">
    <source>
        <dbReference type="Proteomes" id="UP001497516"/>
    </source>
</evidence>
<dbReference type="Proteomes" id="UP001497516">
    <property type="component" value="Chromosome 7"/>
</dbReference>
<name>A0AAV2G0A2_9ROSI</name>
<accession>A0AAV2G0A2</accession>
<feature type="compositionally biased region" description="Polar residues" evidence="1">
    <location>
        <begin position="1"/>
        <end position="10"/>
    </location>
</feature>
<dbReference type="AlphaFoldDB" id="A0AAV2G0A2"/>
<protein>
    <submittedName>
        <fullName evidence="2">Uncharacterized protein</fullName>
    </submittedName>
</protein>
<proteinExistence type="predicted"/>